<accession>A0A140HRH3</accession>
<organism evidence="1">
    <name type="scientific">Lymantria dispar multicapsid nuclear polyhedrosis virus</name>
    <name type="common">LdMNPV</name>
    <dbReference type="NCBI Taxonomy" id="10449"/>
    <lineage>
        <taxon>Viruses</taxon>
        <taxon>Viruses incertae sedis</taxon>
        <taxon>Naldaviricetes</taxon>
        <taxon>Lefavirales</taxon>
        <taxon>Baculoviridae</taxon>
        <taxon>Alphabaculovirus</taxon>
        <taxon>Alphabaculovirus lydisparis</taxon>
    </lineage>
</organism>
<name>A0A140HRH3_NPVLD</name>
<organismHost>
    <name type="scientific">Lepidoptera</name>
    <name type="common">moths &amp; butterflies</name>
    <dbReference type="NCBI Taxonomy" id="7088"/>
</organismHost>
<reference evidence="1" key="1">
    <citation type="submission" date="2016-03" db="EMBL/GenBank/DDBJ databases">
        <title>Geographic isolates of Lymantria dispar multiple nucleopolyhedrovirus: Genomic analysis and biological activity against different host strains of Lymantria dispar.</title>
        <authorList>
            <person name="Harrison R.L."/>
            <person name="Rowley D.L."/>
            <person name="Keena M.A."/>
        </authorList>
    </citation>
    <scope>NUCLEOTIDE SEQUENCE</scope>
    <source>
        <strain evidence="1">Ab-a624</strain>
    </source>
</reference>
<dbReference type="EMBL" id="KT626572">
    <property type="protein sequence ID" value="AMO27970.1"/>
    <property type="molecule type" value="Genomic_DNA"/>
</dbReference>
<evidence type="ECO:0000313" key="1">
    <source>
        <dbReference type="EMBL" id="AMO27970.1"/>
    </source>
</evidence>
<proteinExistence type="predicted"/>
<sequence>METQIARKRLMPVVNLLFVDNKLYALDTKFDNKMHNFNFNLNLLFVDNGFNNKLYALDTKFDNKMHNFNLNLLFVDNGFNNKLYALDTKF</sequence>
<protein>
    <submittedName>
        <fullName evidence="1">Uncharacterized protein</fullName>
    </submittedName>
</protein>